<dbReference type="InParanoid" id="W7XHX4"/>
<accession>W7XHX4</accession>
<reference evidence="2" key="1">
    <citation type="journal article" date="2006" name="PLoS Biol.">
        <title>Macronuclear genome sequence of the ciliate Tetrahymena thermophila, a model eukaryote.</title>
        <authorList>
            <person name="Eisen J.A."/>
            <person name="Coyne R.S."/>
            <person name="Wu M."/>
            <person name="Wu D."/>
            <person name="Thiagarajan M."/>
            <person name="Wortman J.R."/>
            <person name="Badger J.H."/>
            <person name="Ren Q."/>
            <person name="Amedeo P."/>
            <person name="Jones K.M."/>
            <person name="Tallon L.J."/>
            <person name="Delcher A.L."/>
            <person name="Salzberg S.L."/>
            <person name="Silva J.C."/>
            <person name="Haas B.J."/>
            <person name="Majoros W.H."/>
            <person name="Farzad M."/>
            <person name="Carlton J.M."/>
            <person name="Smith R.K. Jr."/>
            <person name="Garg J."/>
            <person name="Pearlman R.E."/>
            <person name="Karrer K.M."/>
            <person name="Sun L."/>
            <person name="Manning G."/>
            <person name="Elde N.C."/>
            <person name="Turkewitz A.P."/>
            <person name="Asai D.J."/>
            <person name="Wilkes D.E."/>
            <person name="Wang Y."/>
            <person name="Cai H."/>
            <person name="Collins K."/>
            <person name="Stewart B.A."/>
            <person name="Lee S.R."/>
            <person name="Wilamowska K."/>
            <person name="Weinberg Z."/>
            <person name="Ruzzo W.L."/>
            <person name="Wloga D."/>
            <person name="Gaertig J."/>
            <person name="Frankel J."/>
            <person name="Tsao C.-C."/>
            <person name="Gorovsky M.A."/>
            <person name="Keeling P.J."/>
            <person name="Waller R.F."/>
            <person name="Patron N.J."/>
            <person name="Cherry J.M."/>
            <person name="Stover N.A."/>
            <person name="Krieger C.J."/>
            <person name="del Toro C."/>
            <person name="Ryder H.F."/>
            <person name="Williamson S.C."/>
            <person name="Barbeau R.A."/>
            <person name="Hamilton E.P."/>
            <person name="Orias E."/>
        </authorList>
    </citation>
    <scope>NUCLEOTIDE SEQUENCE [LARGE SCALE GENOMIC DNA]</scope>
    <source>
        <strain evidence="2">SB210</strain>
    </source>
</reference>
<gene>
    <name evidence="1" type="ORF">TTHERM_000860540</name>
</gene>
<name>W7XHX4_TETTS</name>
<sequence>MKKNCGYLQIDHIDINQHRNQRKKKICKNLIFRNFSIHIIFREEKRKKERNKQMHIIFQLILALNYIFQYNCNNLTPIQISSQIYYITDTNSIFYRGTDNIVKISMLDTQGRVTSTYNLIGLNFKIANLVRLFTTDQQKNIVYACEQNQKYYYIIDFNKMQNGSPSFFTQNYYPQLVFPCSNFIVQKLVNINFKIFFKQTN</sequence>
<dbReference type="AlphaFoldDB" id="W7XHX4"/>
<dbReference type="KEGG" id="tet:TTHERM_000860540"/>
<protein>
    <submittedName>
        <fullName evidence="1">Uncharacterized protein</fullName>
    </submittedName>
</protein>
<keyword evidence="2" id="KW-1185">Reference proteome</keyword>
<proteinExistence type="predicted"/>
<dbReference type="Proteomes" id="UP000009168">
    <property type="component" value="Unassembled WGS sequence"/>
</dbReference>
<dbReference type="GeneID" id="24440958"/>
<evidence type="ECO:0000313" key="2">
    <source>
        <dbReference type="Proteomes" id="UP000009168"/>
    </source>
</evidence>
<dbReference type="RefSeq" id="XP_012653326.1">
    <property type="nucleotide sequence ID" value="XM_012797872.1"/>
</dbReference>
<organism evidence="1 2">
    <name type="scientific">Tetrahymena thermophila (strain SB210)</name>
    <dbReference type="NCBI Taxonomy" id="312017"/>
    <lineage>
        <taxon>Eukaryota</taxon>
        <taxon>Sar</taxon>
        <taxon>Alveolata</taxon>
        <taxon>Ciliophora</taxon>
        <taxon>Intramacronucleata</taxon>
        <taxon>Oligohymenophorea</taxon>
        <taxon>Hymenostomatida</taxon>
        <taxon>Tetrahymenina</taxon>
        <taxon>Tetrahymenidae</taxon>
        <taxon>Tetrahymena</taxon>
    </lineage>
</organism>
<dbReference type="EMBL" id="GG662682">
    <property type="protein sequence ID" value="EWS74141.1"/>
    <property type="molecule type" value="Genomic_DNA"/>
</dbReference>
<evidence type="ECO:0000313" key="1">
    <source>
        <dbReference type="EMBL" id="EWS74141.1"/>
    </source>
</evidence>